<dbReference type="STRING" id="269796.Rru_A0455"/>
<keyword evidence="5" id="KW-1185">Reference proteome</keyword>
<evidence type="ECO:0000256" key="2">
    <source>
        <dbReference type="ARBA" id="ARBA00022801"/>
    </source>
</evidence>
<organism evidence="4 5">
    <name type="scientific">Rhodospirillum rubrum (strain ATCC 11170 / ATH 1.1.1 / DSM 467 / LMG 4362 / NCIMB 8255 / S1)</name>
    <dbReference type="NCBI Taxonomy" id="269796"/>
    <lineage>
        <taxon>Bacteria</taxon>
        <taxon>Pseudomonadati</taxon>
        <taxon>Pseudomonadota</taxon>
        <taxon>Alphaproteobacteria</taxon>
        <taxon>Rhodospirillales</taxon>
        <taxon>Rhodospirillaceae</taxon>
        <taxon>Rhodospirillum</taxon>
    </lineage>
</organism>
<keyword evidence="2 4" id="KW-0378">Hydrolase</keyword>
<protein>
    <submittedName>
        <fullName evidence="4">NUDIX hydrolase</fullName>
    </submittedName>
</protein>
<sequence length="171" mass="18905">MISQPAGPAASRIGPAIRSRFIAVYPFARIDGEPRMLMLHRARGVFQGHWYMVTGTIEPGERAWRAAERELAEETGLIARALYSADFTDSFYNPADECIELVPAFLAVVDDDPPITLNHEADAFQWCDRAGVLALMPFAGHRRALADLWPTALDTPPAPWLRLLPKPAPGL</sequence>
<dbReference type="GO" id="GO:0004081">
    <property type="term" value="F:bis(5'-nucleosyl)-tetraphosphatase (asymmetrical) activity"/>
    <property type="evidence" value="ECO:0007669"/>
    <property type="project" value="TreeGrafter"/>
</dbReference>
<name>Q2RX85_RHORT</name>
<dbReference type="PATRIC" id="fig|269796.9.peg.512"/>
<dbReference type="SUPFAM" id="SSF55811">
    <property type="entry name" value="Nudix"/>
    <property type="match status" value="1"/>
</dbReference>
<dbReference type="InterPro" id="IPR015797">
    <property type="entry name" value="NUDIX_hydrolase-like_dom_sf"/>
</dbReference>
<dbReference type="PANTHER" id="PTHR21340">
    <property type="entry name" value="DIADENOSINE 5,5-P1,P4-TETRAPHOSPHATE PYROPHOSPHOHYDROLASE MUTT"/>
    <property type="match status" value="1"/>
</dbReference>
<dbReference type="Gene3D" id="3.90.79.10">
    <property type="entry name" value="Nucleoside Triphosphate Pyrophosphohydrolase"/>
    <property type="match status" value="1"/>
</dbReference>
<dbReference type="Pfam" id="PF00293">
    <property type="entry name" value="NUDIX"/>
    <property type="match status" value="1"/>
</dbReference>
<gene>
    <name evidence="4" type="ordered locus">Rru_A0455</name>
</gene>
<reference evidence="4 5" key="1">
    <citation type="journal article" date="2011" name="Stand. Genomic Sci.">
        <title>Complete genome sequence of Rhodospirillum rubrum type strain (S1).</title>
        <authorList>
            <person name="Munk A.C."/>
            <person name="Copeland A."/>
            <person name="Lucas S."/>
            <person name="Lapidus A."/>
            <person name="Del Rio T.G."/>
            <person name="Barry K."/>
            <person name="Detter J.C."/>
            <person name="Hammon N."/>
            <person name="Israni S."/>
            <person name="Pitluck S."/>
            <person name="Brettin T."/>
            <person name="Bruce D."/>
            <person name="Han C."/>
            <person name="Tapia R."/>
            <person name="Gilna P."/>
            <person name="Schmutz J."/>
            <person name="Larimer F."/>
            <person name="Land M."/>
            <person name="Kyrpides N.C."/>
            <person name="Mavromatis K."/>
            <person name="Richardson P."/>
            <person name="Rohde M."/>
            <person name="Goker M."/>
            <person name="Klenk H.P."/>
            <person name="Zhang Y."/>
            <person name="Roberts G.P."/>
            <person name="Reslewic S."/>
            <person name="Schwartz D.C."/>
        </authorList>
    </citation>
    <scope>NUCLEOTIDE SEQUENCE [LARGE SCALE GENOMIC DNA]</scope>
    <source>
        <strain evidence="5">ATCC 11170 / ATH 1.1.1 / DSM 467 / LMG 4362 / NCIMB 8255 / S1</strain>
    </source>
</reference>
<accession>Q2RX85</accession>
<dbReference type="RefSeq" id="WP_011388214.1">
    <property type="nucleotide sequence ID" value="NC_007643.1"/>
</dbReference>
<dbReference type="HOGENOM" id="CLU_037162_22_1_5"/>
<dbReference type="PANTHER" id="PTHR21340:SF0">
    <property type="entry name" value="BIS(5'-NUCLEOSYL)-TETRAPHOSPHATASE [ASYMMETRICAL]"/>
    <property type="match status" value="1"/>
</dbReference>
<comment type="cofactor">
    <cofactor evidence="1">
        <name>Mg(2+)</name>
        <dbReference type="ChEBI" id="CHEBI:18420"/>
    </cofactor>
</comment>
<dbReference type="EnsemblBacteria" id="ABC21260">
    <property type="protein sequence ID" value="ABC21260"/>
    <property type="gene ID" value="Rru_A0455"/>
</dbReference>
<dbReference type="GO" id="GO:0006754">
    <property type="term" value="P:ATP biosynthetic process"/>
    <property type="evidence" value="ECO:0007669"/>
    <property type="project" value="TreeGrafter"/>
</dbReference>
<dbReference type="InterPro" id="IPR051325">
    <property type="entry name" value="Nudix_hydrolase_domain"/>
</dbReference>
<evidence type="ECO:0000256" key="1">
    <source>
        <dbReference type="ARBA" id="ARBA00001946"/>
    </source>
</evidence>
<dbReference type="InterPro" id="IPR000086">
    <property type="entry name" value="NUDIX_hydrolase_dom"/>
</dbReference>
<dbReference type="CDD" id="cd04664">
    <property type="entry name" value="NUDIX_DHNTPase_like"/>
    <property type="match status" value="1"/>
</dbReference>
<dbReference type="Proteomes" id="UP000001929">
    <property type="component" value="Chromosome"/>
</dbReference>
<dbReference type="AlphaFoldDB" id="Q2RX85"/>
<dbReference type="KEGG" id="rru:Rru_A0455"/>
<dbReference type="eggNOG" id="COG0494">
    <property type="taxonomic scope" value="Bacteria"/>
</dbReference>
<proteinExistence type="predicted"/>
<dbReference type="GO" id="GO:0006167">
    <property type="term" value="P:AMP biosynthetic process"/>
    <property type="evidence" value="ECO:0007669"/>
    <property type="project" value="TreeGrafter"/>
</dbReference>
<evidence type="ECO:0000313" key="4">
    <source>
        <dbReference type="EMBL" id="ABC21260.1"/>
    </source>
</evidence>
<dbReference type="EMBL" id="CP000230">
    <property type="protein sequence ID" value="ABC21260.1"/>
    <property type="molecule type" value="Genomic_DNA"/>
</dbReference>
<evidence type="ECO:0000313" key="5">
    <source>
        <dbReference type="Proteomes" id="UP000001929"/>
    </source>
</evidence>
<dbReference type="PROSITE" id="PS51462">
    <property type="entry name" value="NUDIX"/>
    <property type="match status" value="1"/>
</dbReference>
<dbReference type="InterPro" id="IPR020084">
    <property type="entry name" value="NUDIX_hydrolase_CS"/>
</dbReference>
<feature type="domain" description="Nudix hydrolase" evidence="3">
    <location>
        <begin position="17"/>
        <end position="151"/>
    </location>
</feature>
<evidence type="ECO:0000259" key="3">
    <source>
        <dbReference type="PROSITE" id="PS51462"/>
    </source>
</evidence>
<dbReference type="PROSITE" id="PS00893">
    <property type="entry name" value="NUDIX_BOX"/>
    <property type="match status" value="1"/>
</dbReference>